<dbReference type="OrthoDB" id="191651at2759"/>
<dbReference type="Gene3D" id="3.30.160.60">
    <property type="entry name" value="Classic Zinc Finger"/>
    <property type="match status" value="1"/>
</dbReference>
<keyword evidence="3" id="KW-0863">Zinc-finger</keyword>
<protein>
    <recommendedName>
        <fullName evidence="7">Matrin-type domain-containing protein</fullName>
    </recommendedName>
</protein>
<evidence type="ECO:0000256" key="2">
    <source>
        <dbReference type="ARBA" id="ARBA00022723"/>
    </source>
</evidence>
<feature type="region of interest" description="Disordered" evidence="6">
    <location>
        <begin position="313"/>
        <end position="370"/>
    </location>
</feature>
<dbReference type="InterPro" id="IPR000690">
    <property type="entry name" value="Matrin/U1-C_Znf_C2H2"/>
</dbReference>
<dbReference type="PROSITE" id="PS50171">
    <property type="entry name" value="ZF_MATRIN"/>
    <property type="match status" value="1"/>
</dbReference>
<feature type="region of interest" description="Disordered" evidence="6">
    <location>
        <begin position="258"/>
        <end position="297"/>
    </location>
</feature>
<dbReference type="AlphaFoldDB" id="A0A0D7A276"/>
<evidence type="ECO:0000256" key="1">
    <source>
        <dbReference type="ARBA" id="ARBA00004123"/>
    </source>
</evidence>
<dbReference type="Proteomes" id="UP000054144">
    <property type="component" value="Unassembled WGS sequence"/>
</dbReference>
<comment type="subcellular location">
    <subcellularLocation>
        <location evidence="1">Nucleus</location>
    </subcellularLocation>
</comment>
<proteinExistence type="predicted"/>
<gene>
    <name evidence="8" type="ORF">FISHEDRAFT_67565</name>
</gene>
<feature type="region of interest" description="Disordered" evidence="6">
    <location>
        <begin position="220"/>
        <end position="245"/>
    </location>
</feature>
<dbReference type="InterPro" id="IPR013085">
    <property type="entry name" value="U1-CZ_Znf_C2H2"/>
</dbReference>
<dbReference type="EMBL" id="KN882092">
    <property type="protein sequence ID" value="KIY44474.1"/>
    <property type="molecule type" value="Genomic_DNA"/>
</dbReference>
<dbReference type="InterPro" id="IPR003604">
    <property type="entry name" value="Matrin/U1-like-C_Znf_C2H2"/>
</dbReference>
<name>A0A0D7A276_9AGAR</name>
<dbReference type="GO" id="GO:0071011">
    <property type="term" value="C:precatalytic spliceosome"/>
    <property type="evidence" value="ECO:0007669"/>
    <property type="project" value="TreeGrafter"/>
</dbReference>
<dbReference type="Pfam" id="PF06220">
    <property type="entry name" value="zf-U1"/>
    <property type="match status" value="1"/>
</dbReference>
<evidence type="ECO:0000256" key="6">
    <source>
        <dbReference type="SAM" id="MobiDB-lite"/>
    </source>
</evidence>
<evidence type="ECO:0000313" key="9">
    <source>
        <dbReference type="Proteomes" id="UP000054144"/>
    </source>
</evidence>
<feature type="domain" description="Matrin-type" evidence="7">
    <location>
        <begin position="11"/>
        <end position="42"/>
    </location>
</feature>
<feature type="region of interest" description="Disordered" evidence="6">
    <location>
        <begin position="151"/>
        <end position="189"/>
    </location>
</feature>
<dbReference type="GO" id="GO:0000398">
    <property type="term" value="P:mRNA splicing, via spliceosome"/>
    <property type="evidence" value="ECO:0007669"/>
    <property type="project" value="InterPro"/>
</dbReference>
<sequence>MSEYWVSTKRYFCKYCEIYIADDVPSRQQHENGLRHKGNRERFIRGIYKTGEKKKKDLEEEKREMAKIEQAAQAAYHADIGAGHSTHSSASAPVASGSKSVANKLPIKPSNPWTNYSTAQSLGYTDPDIGRQSAEAERHRTQGVAGEWQLVTPSMPNPAADPSPDEPIDVAETGVKRPAETSIDDMDTREYKIGKKRSVGLGDIYDPGVIPIKVKKYELNSRPAAPPTQPSTSATSTSAPQLADGKLKWTKVEWKKANEGLSEVVPPVKKEEDTPPASSTSVSPWVPVQDSSEDVSVKTEDAVAVGLAVAGKDEPANVKLEEDAPSEAKVSASISVKRESTEPPTSVPSKGSLFRKRTTPAGLRAGKRLS</sequence>
<dbReference type="GO" id="GO:0003723">
    <property type="term" value="F:RNA binding"/>
    <property type="evidence" value="ECO:0007669"/>
    <property type="project" value="TreeGrafter"/>
</dbReference>
<dbReference type="GO" id="GO:0008270">
    <property type="term" value="F:zinc ion binding"/>
    <property type="evidence" value="ECO:0007669"/>
    <property type="project" value="UniProtKB-KW"/>
</dbReference>
<feature type="compositionally biased region" description="Low complexity" evidence="6">
    <location>
        <begin position="81"/>
        <end position="92"/>
    </location>
</feature>
<dbReference type="PANTHER" id="PTHR13173">
    <property type="entry name" value="WW DOMAIN BINDING PROTEIN 4"/>
    <property type="match status" value="1"/>
</dbReference>
<evidence type="ECO:0000256" key="4">
    <source>
        <dbReference type="ARBA" id="ARBA00022833"/>
    </source>
</evidence>
<dbReference type="PANTHER" id="PTHR13173:SF10">
    <property type="entry name" value="WW DOMAIN-BINDING PROTEIN 4"/>
    <property type="match status" value="1"/>
</dbReference>
<keyword evidence="4" id="KW-0862">Zinc</keyword>
<dbReference type="SMART" id="SM00451">
    <property type="entry name" value="ZnF_U1"/>
    <property type="match status" value="1"/>
</dbReference>
<dbReference type="InterPro" id="IPR036236">
    <property type="entry name" value="Znf_C2H2_sf"/>
</dbReference>
<keyword evidence="5" id="KW-0539">Nucleus</keyword>
<evidence type="ECO:0000313" key="8">
    <source>
        <dbReference type="EMBL" id="KIY44474.1"/>
    </source>
</evidence>
<keyword evidence="9" id="KW-1185">Reference proteome</keyword>
<feature type="compositionally biased region" description="Basic and acidic residues" evidence="6">
    <location>
        <begin position="313"/>
        <end position="322"/>
    </location>
</feature>
<feature type="compositionally biased region" description="Low complexity" evidence="6">
    <location>
        <begin position="230"/>
        <end position="241"/>
    </location>
</feature>
<organism evidence="8 9">
    <name type="scientific">Fistulina hepatica ATCC 64428</name>
    <dbReference type="NCBI Taxonomy" id="1128425"/>
    <lineage>
        <taxon>Eukaryota</taxon>
        <taxon>Fungi</taxon>
        <taxon>Dikarya</taxon>
        <taxon>Basidiomycota</taxon>
        <taxon>Agaricomycotina</taxon>
        <taxon>Agaricomycetes</taxon>
        <taxon>Agaricomycetidae</taxon>
        <taxon>Agaricales</taxon>
        <taxon>Fistulinaceae</taxon>
        <taxon>Fistulina</taxon>
    </lineage>
</organism>
<dbReference type="InterPro" id="IPR040023">
    <property type="entry name" value="WBP4"/>
</dbReference>
<evidence type="ECO:0000256" key="3">
    <source>
        <dbReference type="ARBA" id="ARBA00022771"/>
    </source>
</evidence>
<feature type="region of interest" description="Disordered" evidence="6">
    <location>
        <begin position="77"/>
        <end position="97"/>
    </location>
</feature>
<evidence type="ECO:0000259" key="7">
    <source>
        <dbReference type="PROSITE" id="PS50171"/>
    </source>
</evidence>
<evidence type="ECO:0000256" key="5">
    <source>
        <dbReference type="ARBA" id="ARBA00023242"/>
    </source>
</evidence>
<accession>A0A0D7A276</accession>
<reference evidence="8 9" key="1">
    <citation type="journal article" date="2015" name="Fungal Genet. Biol.">
        <title>Evolution of novel wood decay mechanisms in Agaricales revealed by the genome sequences of Fistulina hepatica and Cylindrobasidium torrendii.</title>
        <authorList>
            <person name="Floudas D."/>
            <person name="Held B.W."/>
            <person name="Riley R."/>
            <person name="Nagy L.G."/>
            <person name="Koehler G."/>
            <person name="Ransdell A.S."/>
            <person name="Younus H."/>
            <person name="Chow J."/>
            <person name="Chiniquy J."/>
            <person name="Lipzen A."/>
            <person name="Tritt A."/>
            <person name="Sun H."/>
            <person name="Haridas S."/>
            <person name="LaButti K."/>
            <person name="Ohm R.A."/>
            <person name="Kues U."/>
            <person name="Blanchette R.A."/>
            <person name="Grigoriev I.V."/>
            <person name="Minto R.E."/>
            <person name="Hibbett D.S."/>
        </authorList>
    </citation>
    <scope>NUCLEOTIDE SEQUENCE [LARGE SCALE GENOMIC DNA]</scope>
    <source>
        <strain evidence="8 9">ATCC 64428</strain>
    </source>
</reference>
<dbReference type="SUPFAM" id="SSF57667">
    <property type="entry name" value="beta-beta-alpha zinc fingers"/>
    <property type="match status" value="1"/>
</dbReference>
<keyword evidence="2" id="KW-0479">Metal-binding</keyword>